<evidence type="ECO:0000259" key="8">
    <source>
        <dbReference type="PROSITE" id="PS50222"/>
    </source>
</evidence>
<evidence type="ECO:0000256" key="3">
    <source>
        <dbReference type="ARBA" id="ARBA00022553"/>
    </source>
</evidence>
<comment type="caution">
    <text evidence="9">The sequence shown here is derived from an EMBL/GenBank/DDBJ whole genome shotgun (WGS) entry which is preliminary data.</text>
</comment>
<organism evidence="9 10">
    <name type="scientific">Mytilus edulis</name>
    <name type="common">Blue mussel</name>
    <dbReference type="NCBI Taxonomy" id="6550"/>
    <lineage>
        <taxon>Eukaryota</taxon>
        <taxon>Metazoa</taxon>
        <taxon>Spiralia</taxon>
        <taxon>Lophotrochozoa</taxon>
        <taxon>Mollusca</taxon>
        <taxon>Bivalvia</taxon>
        <taxon>Autobranchia</taxon>
        <taxon>Pteriomorphia</taxon>
        <taxon>Mytilida</taxon>
        <taxon>Mytiloidea</taxon>
        <taxon>Mytilidae</taxon>
        <taxon>Mytilinae</taxon>
        <taxon>Mytilus</taxon>
    </lineage>
</organism>
<reference evidence="9" key="1">
    <citation type="submission" date="2021-03" db="EMBL/GenBank/DDBJ databases">
        <authorList>
            <person name="Bekaert M."/>
        </authorList>
    </citation>
    <scope>NUCLEOTIDE SEQUENCE</scope>
</reference>
<dbReference type="InterPro" id="IPR011992">
    <property type="entry name" value="EF-hand-dom_pair"/>
</dbReference>
<comment type="subcellular location">
    <subcellularLocation>
        <location evidence="1">Cytoplasm</location>
        <location evidence="1">Cytoskeleton</location>
        <location evidence="1">Microtubule organizing center</location>
        <location evidence="1">Centrosome</location>
    </subcellularLocation>
</comment>
<keyword evidence="4" id="KW-0106">Calcium</keyword>
<gene>
    <name evidence="9" type="ORF">MEDL_69205</name>
</gene>
<feature type="coiled-coil region" evidence="6">
    <location>
        <begin position="314"/>
        <end position="496"/>
    </location>
</feature>
<keyword evidence="6" id="KW-0175">Coiled coil</keyword>
<dbReference type="PROSITE" id="PS50222">
    <property type="entry name" value="EF_HAND_2"/>
    <property type="match status" value="2"/>
</dbReference>
<evidence type="ECO:0000256" key="2">
    <source>
        <dbReference type="ARBA" id="ARBA00022490"/>
    </source>
</evidence>
<evidence type="ECO:0000256" key="7">
    <source>
        <dbReference type="SAM" id="MobiDB-lite"/>
    </source>
</evidence>
<name>A0A8S3VMJ8_MYTED</name>
<protein>
    <submittedName>
        <fullName evidence="9">NINL</fullName>
    </submittedName>
</protein>
<evidence type="ECO:0000256" key="4">
    <source>
        <dbReference type="ARBA" id="ARBA00022837"/>
    </source>
</evidence>
<feature type="coiled-coil region" evidence="6">
    <location>
        <begin position="1216"/>
        <end position="1279"/>
    </location>
</feature>
<dbReference type="PROSITE" id="PS00018">
    <property type="entry name" value="EF_HAND_1"/>
    <property type="match status" value="1"/>
</dbReference>
<feature type="coiled-coil region" evidence="6">
    <location>
        <begin position="724"/>
        <end position="820"/>
    </location>
</feature>
<dbReference type="PANTHER" id="PTHR18905:SF13">
    <property type="entry name" value="NON-CENTROSOMAL MICROTUBULE ARRAY"/>
    <property type="match status" value="1"/>
</dbReference>
<evidence type="ECO:0000313" key="9">
    <source>
        <dbReference type="EMBL" id="CAG2258021.1"/>
    </source>
</evidence>
<dbReference type="GO" id="GO:0034454">
    <property type="term" value="P:microtubule anchoring at centrosome"/>
    <property type="evidence" value="ECO:0007669"/>
    <property type="project" value="TreeGrafter"/>
</dbReference>
<proteinExistence type="predicted"/>
<feature type="domain" description="EF-hand" evidence="8">
    <location>
        <begin position="137"/>
        <end position="172"/>
    </location>
</feature>
<keyword evidence="3" id="KW-0597">Phosphoprotein</keyword>
<dbReference type="GO" id="GO:0005509">
    <property type="term" value="F:calcium ion binding"/>
    <property type="evidence" value="ECO:0007669"/>
    <property type="project" value="InterPro"/>
</dbReference>
<keyword evidence="2" id="KW-0963">Cytoplasm</keyword>
<feature type="domain" description="EF-hand" evidence="8">
    <location>
        <begin position="100"/>
        <end position="135"/>
    </location>
</feature>
<accession>A0A8S3VMJ8</accession>
<evidence type="ECO:0000256" key="1">
    <source>
        <dbReference type="ARBA" id="ARBA00004300"/>
    </source>
</evidence>
<dbReference type="InterPro" id="IPR002048">
    <property type="entry name" value="EF_hand_dom"/>
</dbReference>
<keyword evidence="5" id="KW-0206">Cytoskeleton</keyword>
<dbReference type="OrthoDB" id="5799458at2759"/>
<dbReference type="SMART" id="SM00054">
    <property type="entry name" value="EFh"/>
    <property type="match status" value="1"/>
</dbReference>
<evidence type="ECO:0000256" key="6">
    <source>
        <dbReference type="SAM" id="Coils"/>
    </source>
</evidence>
<feature type="coiled-coil region" evidence="6">
    <location>
        <begin position="852"/>
        <end position="980"/>
    </location>
</feature>
<feature type="region of interest" description="Disordered" evidence="7">
    <location>
        <begin position="1129"/>
        <end position="1149"/>
    </location>
</feature>
<dbReference type="Gene3D" id="1.10.238.10">
    <property type="entry name" value="EF-hand"/>
    <property type="match status" value="1"/>
</dbReference>
<dbReference type="InterPro" id="IPR018247">
    <property type="entry name" value="EF_Hand_1_Ca_BS"/>
</dbReference>
<dbReference type="Pfam" id="PF13499">
    <property type="entry name" value="EF-hand_7"/>
    <property type="match status" value="1"/>
</dbReference>
<dbReference type="SUPFAM" id="SSF47473">
    <property type="entry name" value="EF-hand"/>
    <property type="match status" value="1"/>
</dbReference>
<sequence length="1345" mass="157162">MGSREQRRPYREAYLNRQCSDSNQDICDIFSPPYCGIKSDCDRMFTLGHNEAEIQKRIEEQFSSLTDNTSDEEMEKETFEDEGVLNLNLSELEQAQDFTTGEDYLRSIWKTNGIGKDGYIGIDELNTVCAYIGMEEMNDEQLHDLFNKLDADGDGKISFDEFIGGLFNHSNISTSSPPRAHGSTTPRANTPRTHSAQKKVKVPSGDDRSTPSIVPGSGVSGVFTTIDPENTGFAMPDTIIDFWEKHNIPNGADILVALGFDLVTKVNLSDLSLGLEQVLINADEQDAVYQAALCSCQQEIRQLKSLNEQYSWATDKLKQDLSEANARNSMLAKEVDERHAHLEQSSEKKLVTVERKYQEQIKSLQGQLDDEREQYSAHTSKLKSKINTEMENLKHEEGRLRENLTLAHKELEKLESDLFETTEKLAETEKQNSRFQKELEATDELQRKFDELESKGIFLPNQHSLLDRMKEMEELNKDLKDRNDELTAEMESVKHLLPSRKSKASHDWTSKIPVKDGTYLSDYIRTKRGSARSSVSDFSDDESVTGIPCHPGRVRRRLPTAPDDDDASSVCSSMQNDRDYIDVLKRELYDTRLNFDREKKEIDQAYKMEITKIEEKQDQEKADLLKKVKNDQEKMKQEINKKMLDQLAEHQKELQTEYVNEKQDLIQKYESQINLLKQQFKEEKDSIESRYQAELDGHVNKVKSEYQKDKSELETYLTGPTSAFQRMQQENSELKEQVNFMKEEMECHQQEMNEELETALANTETALRQLEKEKVELNIQLNSQREEYEQKLKEEKSSLEERFEQKLRKTEKDHMRILEEKLEEQKTYLDKSHKKLKDQLCNAYESEHEHVVQRYESDIKILKQTIEGLQNKTDEEREIIGRRFEEDREIMQEEIAREIRQELEEEIIGQMEQVKEAFDEERSKLQQQSEMYQNELEDAQREIDKNRINRKKTDEMAKTITSLQREKKLADKTIEDLQSTLNTTKMAMERRIGEIKVEKDGAISAVKTEFVQSAKQSGKDKAAYEEEINMLKKNLTDLEKENRKMLELQTSLEDMEKKCNQQQDFIHNLQGQLDAYKTKIIPPHAQSIIDELVEQREQLQDSLNSAHQKLTDVDHKIENLTKLQKKYNHNVEKNNNNTEAPEDDQPEGLQKEKEILMALKLERDRLETELENVSTKLVKANNDLAQNQTQHAEEMKKYHVSNGIDIDNFTRLQIDLVDQQRQLRELQEFIEAKENEKNKKFKVREEEMKKAIKELEEDKNSLQRKLRLTQQMLDEQIEKIKNHYGDCEKRNVLVVDLYKENSELMEALCVMEERKKDAVSRCYRMEDQCRALKMMLKKVYHVAVT</sequence>
<feature type="coiled-coil region" evidence="6">
    <location>
        <begin position="621"/>
        <end position="686"/>
    </location>
</feature>
<dbReference type="Proteomes" id="UP000683360">
    <property type="component" value="Unassembled WGS sequence"/>
</dbReference>
<evidence type="ECO:0000256" key="5">
    <source>
        <dbReference type="ARBA" id="ARBA00023212"/>
    </source>
</evidence>
<dbReference type="CDD" id="cd00051">
    <property type="entry name" value="EFh"/>
    <property type="match status" value="1"/>
</dbReference>
<evidence type="ECO:0000313" key="10">
    <source>
        <dbReference type="Proteomes" id="UP000683360"/>
    </source>
</evidence>
<keyword evidence="10" id="KW-1185">Reference proteome</keyword>
<dbReference type="PANTHER" id="PTHR18905">
    <property type="entry name" value="NINEIN"/>
    <property type="match status" value="1"/>
</dbReference>
<dbReference type="GO" id="GO:0005813">
    <property type="term" value="C:centrosome"/>
    <property type="evidence" value="ECO:0007669"/>
    <property type="project" value="UniProtKB-SubCell"/>
</dbReference>
<dbReference type="EMBL" id="CAJPWZ010003335">
    <property type="protein sequence ID" value="CAG2258021.1"/>
    <property type="molecule type" value="Genomic_DNA"/>
</dbReference>
<feature type="region of interest" description="Disordered" evidence="7">
    <location>
        <begin position="534"/>
        <end position="572"/>
    </location>
</feature>
<feature type="compositionally biased region" description="Polar residues" evidence="7">
    <location>
        <begin position="170"/>
        <end position="194"/>
    </location>
</feature>
<feature type="region of interest" description="Disordered" evidence="7">
    <location>
        <begin position="170"/>
        <end position="214"/>
    </location>
</feature>